<dbReference type="SUPFAM" id="SSF51366">
    <property type="entry name" value="Ribulose-phoshate binding barrel"/>
    <property type="match status" value="1"/>
</dbReference>
<dbReference type="InterPro" id="IPR001754">
    <property type="entry name" value="OMPdeCOase_dom"/>
</dbReference>
<dbReference type="NCBIfam" id="TIGR02127">
    <property type="entry name" value="pyrF_sub2"/>
    <property type="match status" value="1"/>
</dbReference>
<evidence type="ECO:0000256" key="1">
    <source>
        <dbReference type="ARBA" id="ARBA00004861"/>
    </source>
</evidence>
<evidence type="ECO:0000313" key="12">
    <source>
        <dbReference type="Proteomes" id="UP000581087"/>
    </source>
</evidence>
<dbReference type="Gene3D" id="3.20.20.70">
    <property type="entry name" value="Aldolase class I"/>
    <property type="match status" value="1"/>
</dbReference>
<evidence type="ECO:0000256" key="5">
    <source>
        <dbReference type="ARBA" id="ARBA00023239"/>
    </source>
</evidence>
<dbReference type="PROSITE" id="PS00156">
    <property type="entry name" value="OMPDECASE"/>
    <property type="match status" value="1"/>
</dbReference>
<keyword evidence="11" id="KW-1185">Reference proteome</keyword>
<keyword evidence="5 10" id="KW-0456">Lyase</keyword>
<dbReference type="InterPro" id="IPR013785">
    <property type="entry name" value="Aldolase_TIM"/>
</dbReference>
<comment type="pathway">
    <text evidence="1">Pyrimidine metabolism; UMP biosynthesis via de novo pathway; UMP from orotate: step 2/2.</text>
</comment>
<accession>A0A4Q2M3M7</accession>
<dbReference type="EMBL" id="SDPM01000004">
    <property type="protein sequence ID" value="RXZ86604.1"/>
    <property type="molecule type" value="Genomic_DNA"/>
</dbReference>
<evidence type="ECO:0000256" key="2">
    <source>
        <dbReference type="ARBA" id="ARBA00008847"/>
    </source>
</evidence>
<evidence type="ECO:0000313" key="10">
    <source>
        <dbReference type="EMBL" id="RXZ86604.1"/>
    </source>
</evidence>
<dbReference type="Proteomes" id="UP000292686">
    <property type="component" value="Unassembled WGS sequence"/>
</dbReference>
<dbReference type="CDD" id="cd04725">
    <property type="entry name" value="OMP_decarboxylase_like"/>
    <property type="match status" value="1"/>
</dbReference>
<dbReference type="GO" id="GO:0004590">
    <property type="term" value="F:orotidine-5'-phosphate decarboxylase activity"/>
    <property type="evidence" value="ECO:0007669"/>
    <property type="project" value="UniProtKB-UniRule"/>
</dbReference>
<feature type="domain" description="Orotidine 5'-phosphate decarboxylase" evidence="8">
    <location>
        <begin position="20"/>
        <end position="280"/>
    </location>
</feature>
<evidence type="ECO:0000256" key="6">
    <source>
        <dbReference type="ARBA" id="ARBA00049157"/>
    </source>
</evidence>
<dbReference type="Pfam" id="PF00215">
    <property type="entry name" value="OMPdecase"/>
    <property type="match status" value="1"/>
</dbReference>
<comment type="similarity">
    <text evidence="2">Belongs to the OMP decarboxylase family. Type 2 subfamily.</text>
</comment>
<dbReference type="RefSeq" id="WP_129174444.1">
    <property type="nucleotide sequence ID" value="NZ_JACCBI010000001.1"/>
</dbReference>
<protein>
    <recommendedName>
        <fullName evidence="7">Orotidine-5'-phosphate decarboxylase</fullName>
        <ecNumber evidence="7">4.1.1.23</ecNumber>
    </recommendedName>
</protein>
<reference evidence="9 12" key="2">
    <citation type="submission" date="2020-07" db="EMBL/GenBank/DDBJ databases">
        <title>Sequencing the genomes of 1000 actinobacteria strains.</title>
        <authorList>
            <person name="Klenk H.-P."/>
        </authorList>
    </citation>
    <scope>NUCLEOTIDE SEQUENCE [LARGE SCALE GENOMIC DNA]</scope>
    <source>
        <strain evidence="9 12">DSM 23870</strain>
    </source>
</reference>
<sequence>MSDTASFGDRLGAAFDRFGRLCVGIDPHASLLDSWGLTDDADGVREFGLRVVDAAHGRAGIVKPQISFFERFGSRGFAALERVLAHAASAGLLVIGDVKRGDIGSTVEAYGDAWLSPGSPLEVDAITLSPYLGLGSLASTLERAESLGKGAFVLAATSNPEGAAVQQAVLQSSSREGDTVAAAMVGGVTDWNARRADGAEARFGSIGVVLGATLDLSRFGIDRDSEQPGPILPVLAPGFGSQGAAVSDIRSTFGALARGVIVSESRSLLEAGPDGITDAIARRVDEVEKARG</sequence>
<comment type="caution">
    <text evidence="10">The sequence shown here is derived from an EMBL/GenBank/DDBJ whole genome shotgun (WGS) entry which is preliminary data.</text>
</comment>
<dbReference type="PANTHER" id="PTHR43375">
    <property type="entry name" value="OROTIDINE 5'-PHOSPHATE DECARBOXYLASE"/>
    <property type="match status" value="1"/>
</dbReference>
<dbReference type="GO" id="GO:0006207">
    <property type="term" value="P:'de novo' pyrimidine nucleobase biosynthetic process"/>
    <property type="evidence" value="ECO:0007669"/>
    <property type="project" value="InterPro"/>
</dbReference>
<evidence type="ECO:0000313" key="9">
    <source>
        <dbReference type="EMBL" id="NYD66274.1"/>
    </source>
</evidence>
<reference evidence="10 11" key="1">
    <citation type="submission" date="2019-01" db="EMBL/GenBank/DDBJ databases">
        <title>Agromyces.</title>
        <authorList>
            <person name="Li J."/>
        </authorList>
    </citation>
    <scope>NUCLEOTIDE SEQUENCE [LARGE SCALE GENOMIC DNA]</scope>
    <source>
        <strain evidence="10 11">DSM 23870</strain>
    </source>
</reference>
<dbReference type="InterPro" id="IPR018089">
    <property type="entry name" value="OMPdecase_AS"/>
</dbReference>
<evidence type="ECO:0000256" key="3">
    <source>
        <dbReference type="ARBA" id="ARBA00022793"/>
    </source>
</evidence>
<dbReference type="OrthoDB" id="9808470at2"/>
<dbReference type="EMBL" id="JACCBI010000001">
    <property type="protein sequence ID" value="NYD66274.1"/>
    <property type="molecule type" value="Genomic_DNA"/>
</dbReference>
<dbReference type="AlphaFoldDB" id="A0A4Q2M3M7"/>
<dbReference type="GO" id="GO:0044205">
    <property type="term" value="P:'de novo' UMP biosynthetic process"/>
    <property type="evidence" value="ECO:0007669"/>
    <property type="project" value="UniProtKB-UniPathway"/>
</dbReference>
<evidence type="ECO:0000256" key="4">
    <source>
        <dbReference type="ARBA" id="ARBA00022975"/>
    </source>
</evidence>
<proteinExistence type="inferred from homology"/>
<gene>
    <name evidence="10" type="primary">pyrF</name>
    <name evidence="9" type="ORF">BJ972_000793</name>
    <name evidence="10" type="ORF">ESP50_09420</name>
</gene>
<evidence type="ECO:0000313" key="11">
    <source>
        <dbReference type="Proteomes" id="UP000292686"/>
    </source>
</evidence>
<comment type="catalytic activity">
    <reaction evidence="6">
        <text>orotidine 5'-phosphate + H(+) = UMP + CO2</text>
        <dbReference type="Rhea" id="RHEA:11596"/>
        <dbReference type="ChEBI" id="CHEBI:15378"/>
        <dbReference type="ChEBI" id="CHEBI:16526"/>
        <dbReference type="ChEBI" id="CHEBI:57538"/>
        <dbReference type="ChEBI" id="CHEBI:57865"/>
        <dbReference type="EC" id="4.1.1.23"/>
    </reaction>
</comment>
<dbReference type="SMART" id="SM00934">
    <property type="entry name" value="OMPdecase"/>
    <property type="match status" value="1"/>
</dbReference>
<dbReference type="UniPathway" id="UPA00070">
    <property type="reaction ID" value="UER00120"/>
</dbReference>
<dbReference type="PANTHER" id="PTHR43375:SF1">
    <property type="entry name" value="OROTIDINE 5'-PHOSPHATE DECARBOXYLASE"/>
    <property type="match status" value="1"/>
</dbReference>
<keyword evidence="3" id="KW-0210">Decarboxylase</keyword>
<evidence type="ECO:0000256" key="7">
    <source>
        <dbReference type="NCBIfam" id="TIGR02127"/>
    </source>
</evidence>
<dbReference type="Proteomes" id="UP000581087">
    <property type="component" value="Unassembled WGS sequence"/>
</dbReference>
<dbReference type="InterPro" id="IPR011060">
    <property type="entry name" value="RibuloseP-bd_barrel"/>
</dbReference>
<organism evidence="10 11">
    <name type="scientific">Agromyces atrinae</name>
    <dbReference type="NCBI Taxonomy" id="592376"/>
    <lineage>
        <taxon>Bacteria</taxon>
        <taxon>Bacillati</taxon>
        <taxon>Actinomycetota</taxon>
        <taxon>Actinomycetes</taxon>
        <taxon>Micrococcales</taxon>
        <taxon>Microbacteriaceae</taxon>
        <taxon>Agromyces</taxon>
    </lineage>
</organism>
<evidence type="ECO:0000259" key="8">
    <source>
        <dbReference type="SMART" id="SM00934"/>
    </source>
</evidence>
<dbReference type="EC" id="4.1.1.23" evidence="7"/>
<name>A0A4Q2M3M7_9MICO</name>
<dbReference type="InterPro" id="IPR011995">
    <property type="entry name" value="OMPdecase_type-2"/>
</dbReference>
<keyword evidence="4" id="KW-0665">Pyrimidine biosynthesis</keyword>